<evidence type="ECO:0000313" key="3">
    <source>
        <dbReference type="EMBL" id="HJF92174.1"/>
    </source>
</evidence>
<protein>
    <submittedName>
        <fullName evidence="3">TolC family protein</fullName>
    </submittedName>
</protein>
<accession>A0A921HXQ4</accession>
<name>A0A921HXQ4_9BACT</name>
<comment type="similarity">
    <text evidence="1 2">Belongs to the outer membrane factor (OMF) (TC 1.B.17) family.</text>
</comment>
<dbReference type="SUPFAM" id="SSF56954">
    <property type="entry name" value="Outer membrane efflux proteins (OEP)"/>
    <property type="match status" value="1"/>
</dbReference>
<dbReference type="PANTHER" id="PTHR30203:SF33">
    <property type="entry name" value="BLR4455 PROTEIN"/>
    <property type="match status" value="1"/>
</dbReference>
<keyword evidence="2" id="KW-0472">Membrane</keyword>
<dbReference type="PROSITE" id="PS51257">
    <property type="entry name" value="PROKAR_LIPOPROTEIN"/>
    <property type="match status" value="1"/>
</dbReference>
<comment type="caution">
    <text evidence="3">The sequence shown here is derived from an EMBL/GenBank/DDBJ whole genome shotgun (WGS) entry which is preliminary data.</text>
</comment>
<dbReference type="GO" id="GO:0015562">
    <property type="term" value="F:efflux transmembrane transporter activity"/>
    <property type="evidence" value="ECO:0007669"/>
    <property type="project" value="InterPro"/>
</dbReference>
<dbReference type="Proteomes" id="UP000717835">
    <property type="component" value="Unassembled WGS sequence"/>
</dbReference>
<organism evidence="3 4">
    <name type="scientific">Mediterranea massiliensis</name>
    <dbReference type="NCBI Taxonomy" id="1841865"/>
    <lineage>
        <taxon>Bacteria</taxon>
        <taxon>Pseudomonadati</taxon>
        <taxon>Bacteroidota</taxon>
        <taxon>Bacteroidia</taxon>
        <taxon>Bacteroidales</taxon>
        <taxon>Bacteroidaceae</taxon>
        <taxon>Mediterranea</taxon>
    </lineage>
</organism>
<sequence>MKGKIITLMCASALLSSCHIYKAYDRPEDITTEGLYRDTTAVNDTLASDTANFGNMPWREVFTDPQLQGYIEQALTSSPDIRTAALKVQEAQAPLLAAKLAFIPALTLSPQGTVTSWDKGKATQTYSLPVTASWQIDLFGQLLNPKRMAKATLEQTKAYEQNTRVQLIANTANLYYTLLMLDRQLEITEGTAEIMKKNTETMQAMKDAGIYGTTEAAVEQSRAAYAQILASLPDIRANIREVENSLCLLLGEPAHSIERGILEGQQLPTEFSAGIPLQLLSNRPDVKAAEQALAVAYYNTNTARANFYPRITLSGSAGWTNSAGASIVNPGKLLASAIASLTQPLFQNGANIANLRIAKAQQEEAKIQFQTALLNAGNEVSNALDLYQACSQKVEARTMEVNSSKNAADYTKELFNLGTSTYLEVLSAEQSYLSAQLSEVSDTFSRMQAVISLYQALGGGRE</sequence>
<dbReference type="Gene3D" id="1.20.1600.10">
    <property type="entry name" value="Outer membrane efflux proteins (OEP)"/>
    <property type="match status" value="1"/>
</dbReference>
<evidence type="ECO:0000256" key="1">
    <source>
        <dbReference type="ARBA" id="ARBA00007613"/>
    </source>
</evidence>
<dbReference type="AlphaFoldDB" id="A0A921HXQ4"/>
<dbReference type="Gene3D" id="2.20.200.10">
    <property type="entry name" value="Outer membrane efflux proteins (OEP)"/>
    <property type="match status" value="1"/>
</dbReference>
<comment type="subcellular location">
    <subcellularLocation>
        <location evidence="2">Cell membrane</location>
        <topology evidence="2">Lipid-anchor</topology>
    </subcellularLocation>
</comment>
<dbReference type="RefSeq" id="WP_276827688.1">
    <property type="nucleotide sequence ID" value="NZ_CAUDDV010000021.1"/>
</dbReference>
<dbReference type="InterPro" id="IPR010131">
    <property type="entry name" value="MdtP/NodT-like"/>
</dbReference>
<dbReference type="Pfam" id="PF02321">
    <property type="entry name" value="OEP"/>
    <property type="match status" value="2"/>
</dbReference>
<dbReference type="EMBL" id="DYVX01000058">
    <property type="protein sequence ID" value="HJF92174.1"/>
    <property type="molecule type" value="Genomic_DNA"/>
</dbReference>
<keyword evidence="2" id="KW-0564">Palmitate</keyword>
<dbReference type="NCBIfam" id="TIGR01845">
    <property type="entry name" value="outer_NodT"/>
    <property type="match status" value="1"/>
</dbReference>
<reference evidence="3" key="2">
    <citation type="submission" date="2021-09" db="EMBL/GenBank/DDBJ databases">
        <authorList>
            <person name="Gilroy R."/>
        </authorList>
    </citation>
    <scope>NUCLEOTIDE SEQUENCE</scope>
    <source>
        <strain evidence="3">CHK55-1828</strain>
    </source>
</reference>
<evidence type="ECO:0000313" key="4">
    <source>
        <dbReference type="Proteomes" id="UP000717835"/>
    </source>
</evidence>
<evidence type="ECO:0000256" key="2">
    <source>
        <dbReference type="RuleBase" id="RU362097"/>
    </source>
</evidence>
<keyword evidence="2" id="KW-0812">Transmembrane</keyword>
<keyword evidence="2" id="KW-0449">Lipoprotein</keyword>
<gene>
    <name evidence="3" type="ORF">K8W02_07305</name>
</gene>
<dbReference type="InterPro" id="IPR003423">
    <property type="entry name" value="OMP_efflux"/>
</dbReference>
<reference evidence="3" key="1">
    <citation type="journal article" date="2021" name="PeerJ">
        <title>Extensive microbial diversity within the chicken gut microbiome revealed by metagenomics and culture.</title>
        <authorList>
            <person name="Gilroy R."/>
            <person name="Ravi A."/>
            <person name="Getino M."/>
            <person name="Pursley I."/>
            <person name="Horton D.L."/>
            <person name="Alikhan N.F."/>
            <person name="Baker D."/>
            <person name="Gharbi K."/>
            <person name="Hall N."/>
            <person name="Watson M."/>
            <person name="Adriaenssens E.M."/>
            <person name="Foster-Nyarko E."/>
            <person name="Jarju S."/>
            <person name="Secka A."/>
            <person name="Antonio M."/>
            <person name="Oren A."/>
            <person name="Chaudhuri R.R."/>
            <person name="La Ragione R."/>
            <person name="Hildebrand F."/>
            <person name="Pallen M.J."/>
        </authorList>
    </citation>
    <scope>NUCLEOTIDE SEQUENCE</scope>
    <source>
        <strain evidence="3">CHK55-1828</strain>
    </source>
</reference>
<keyword evidence="2" id="KW-1134">Transmembrane beta strand</keyword>
<dbReference type="PANTHER" id="PTHR30203">
    <property type="entry name" value="OUTER MEMBRANE CATION EFFLUX PROTEIN"/>
    <property type="match status" value="1"/>
</dbReference>
<proteinExistence type="inferred from homology"/>
<dbReference type="GO" id="GO:0005886">
    <property type="term" value="C:plasma membrane"/>
    <property type="evidence" value="ECO:0007669"/>
    <property type="project" value="UniProtKB-SubCell"/>
</dbReference>